<evidence type="ECO:0000313" key="2">
    <source>
        <dbReference type="EMBL" id="CAD6335817.1"/>
    </source>
</evidence>
<proteinExistence type="predicted"/>
<keyword evidence="3" id="KW-1185">Reference proteome</keyword>
<accession>A0A811S0I2</accession>
<comment type="caution">
    <text evidence="2">The sequence shown here is derived from an EMBL/GenBank/DDBJ whole genome shotgun (WGS) entry which is preliminary data.</text>
</comment>
<reference evidence="2" key="1">
    <citation type="submission" date="2020-10" db="EMBL/GenBank/DDBJ databases">
        <authorList>
            <person name="Han B."/>
            <person name="Lu T."/>
            <person name="Zhao Q."/>
            <person name="Huang X."/>
            <person name="Zhao Y."/>
        </authorList>
    </citation>
    <scope>NUCLEOTIDE SEQUENCE</scope>
</reference>
<dbReference type="Proteomes" id="UP000604825">
    <property type="component" value="Unassembled WGS sequence"/>
</dbReference>
<evidence type="ECO:0000313" key="3">
    <source>
        <dbReference type="Proteomes" id="UP000604825"/>
    </source>
</evidence>
<name>A0A811S0I2_9POAL</name>
<sequence>MVPPAVAPSPVAAEQPRRRAQLEELAEDPAILQIGPVLPPGPAAPAPTGPPLRVYVRRRAGAPAHCRAASHPACRTGRGGAPAGARCSVRTSRGGAPVGARCSRTAGSCSSCGSRSATSYFEPTCDAPPDRLAEAC</sequence>
<evidence type="ECO:0000256" key="1">
    <source>
        <dbReference type="SAM" id="MobiDB-lite"/>
    </source>
</evidence>
<organism evidence="2 3">
    <name type="scientific">Miscanthus lutarioriparius</name>
    <dbReference type="NCBI Taxonomy" id="422564"/>
    <lineage>
        <taxon>Eukaryota</taxon>
        <taxon>Viridiplantae</taxon>
        <taxon>Streptophyta</taxon>
        <taxon>Embryophyta</taxon>
        <taxon>Tracheophyta</taxon>
        <taxon>Spermatophyta</taxon>
        <taxon>Magnoliopsida</taxon>
        <taxon>Liliopsida</taxon>
        <taxon>Poales</taxon>
        <taxon>Poaceae</taxon>
        <taxon>PACMAD clade</taxon>
        <taxon>Panicoideae</taxon>
        <taxon>Andropogonodae</taxon>
        <taxon>Andropogoneae</taxon>
        <taxon>Saccharinae</taxon>
        <taxon>Miscanthus</taxon>
    </lineage>
</organism>
<protein>
    <submittedName>
        <fullName evidence="2">Uncharacterized protein</fullName>
    </submittedName>
</protein>
<feature type="region of interest" description="Disordered" evidence="1">
    <location>
        <begin position="1"/>
        <end position="21"/>
    </location>
</feature>
<feature type="region of interest" description="Disordered" evidence="1">
    <location>
        <begin position="71"/>
        <end position="97"/>
    </location>
</feature>
<gene>
    <name evidence="2" type="ORF">NCGR_LOCUS59915</name>
</gene>
<dbReference type="EMBL" id="CAJGYO010000018">
    <property type="protein sequence ID" value="CAD6335817.1"/>
    <property type="molecule type" value="Genomic_DNA"/>
</dbReference>
<dbReference type="AlphaFoldDB" id="A0A811S0I2"/>